<dbReference type="EMBL" id="GG662495">
    <property type="protein sequence ID" value="EWS72212.1"/>
    <property type="molecule type" value="Genomic_DNA"/>
</dbReference>
<proteinExistence type="predicted"/>
<evidence type="ECO:0000313" key="1">
    <source>
        <dbReference type="EMBL" id="EWS72212.1"/>
    </source>
</evidence>
<organism evidence="1 2">
    <name type="scientific">Tetrahymena thermophila (strain SB210)</name>
    <dbReference type="NCBI Taxonomy" id="312017"/>
    <lineage>
        <taxon>Eukaryota</taxon>
        <taxon>Sar</taxon>
        <taxon>Alveolata</taxon>
        <taxon>Ciliophora</taxon>
        <taxon>Intramacronucleata</taxon>
        <taxon>Oligohymenophorea</taxon>
        <taxon>Hymenostomatida</taxon>
        <taxon>Tetrahymenina</taxon>
        <taxon>Tetrahymenidae</taxon>
        <taxon>Tetrahymena</taxon>
    </lineage>
</organism>
<dbReference type="AlphaFoldDB" id="W7X451"/>
<dbReference type="Proteomes" id="UP000009168">
    <property type="component" value="Unassembled WGS sequence"/>
</dbReference>
<dbReference type="InParanoid" id="W7X451"/>
<sequence>MVKMIQILYANLYSKKAYKKKQVTLIYIKMRKLHLKNSCVLKKQKNNLDFNQFIIQEKKQNKRASVNLIVIFRNNQEIINQKHLQKK</sequence>
<accession>W7X451</accession>
<dbReference type="KEGG" id="tet:TTHERM_000535809"/>
<gene>
    <name evidence="1" type="ORF">TTHERM_000535809</name>
</gene>
<keyword evidence="2" id="KW-1185">Reference proteome</keyword>
<reference evidence="2" key="1">
    <citation type="journal article" date="2006" name="PLoS Biol.">
        <title>Macronuclear genome sequence of the ciliate Tetrahymena thermophila, a model eukaryote.</title>
        <authorList>
            <person name="Eisen J.A."/>
            <person name="Coyne R.S."/>
            <person name="Wu M."/>
            <person name="Wu D."/>
            <person name="Thiagarajan M."/>
            <person name="Wortman J.R."/>
            <person name="Badger J.H."/>
            <person name="Ren Q."/>
            <person name="Amedeo P."/>
            <person name="Jones K.M."/>
            <person name="Tallon L.J."/>
            <person name="Delcher A.L."/>
            <person name="Salzberg S.L."/>
            <person name="Silva J.C."/>
            <person name="Haas B.J."/>
            <person name="Majoros W.H."/>
            <person name="Farzad M."/>
            <person name="Carlton J.M."/>
            <person name="Smith R.K. Jr."/>
            <person name="Garg J."/>
            <person name="Pearlman R.E."/>
            <person name="Karrer K.M."/>
            <person name="Sun L."/>
            <person name="Manning G."/>
            <person name="Elde N.C."/>
            <person name="Turkewitz A.P."/>
            <person name="Asai D.J."/>
            <person name="Wilkes D.E."/>
            <person name="Wang Y."/>
            <person name="Cai H."/>
            <person name="Collins K."/>
            <person name="Stewart B.A."/>
            <person name="Lee S.R."/>
            <person name="Wilamowska K."/>
            <person name="Weinberg Z."/>
            <person name="Ruzzo W.L."/>
            <person name="Wloga D."/>
            <person name="Gaertig J."/>
            <person name="Frankel J."/>
            <person name="Tsao C.-C."/>
            <person name="Gorovsky M.A."/>
            <person name="Keeling P.J."/>
            <person name="Waller R.F."/>
            <person name="Patron N.J."/>
            <person name="Cherry J.M."/>
            <person name="Stover N.A."/>
            <person name="Krieger C.J."/>
            <person name="del Toro C."/>
            <person name="Ryder H.F."/>
            <person name="Williamson S.C."/>
            <person name="Barbeau R.A."/>
            <person name="Hamilton E.P."/>
            <person name="Orias E."/>
        </authorList>
    </citation>
    <scope>NUCLEOTIDE SEQUENCE [LARGE SCALE GENOMIC DNA]</scope>
    <source>
        <strain evidence="2">SB210</strain>
    </source>
</reference>
<dbReference type="GeneID" id="24439466"/>
<name>W7X451_TETTS</name>
<protein>
    <submittedName>
        <fullName evidence="1">Uncharacterized protein</fullName>
    </submittedName>
</protein>
<evidence type="ECO:0000313" key="2">
    <source>
        <dbReference type="Proteomes" id="UP000009168"/>
    </source>
</evidence>
<dbReference type="RefSeq" id="XP_012655255.1">
    <property type="nucleotide sequence ID" value="XM_012799801.1"/>
</dbReference>